<sequence length="295" mass="33916">MPRHKGFNALVRVDKKALEEYVVETKDDSVTSWVVSEEGQIFDVEWRVEEHDAFYAAYLEVEGIPISGRTHCANERKHCWFGKRINDSEIRPFQFSRLNLTDDESQVLRASSNPTRSIIIRVFRIRKRETNRSSSKSGGHKRLQAPHVADPEDLDGNAEVFEKTKILNPHVISFSQQTRKMPRCTDKSHYKRVGNKDQPFFTFKIFYGPREFLRAQGIIPLEQERRHVSLSPPTGNASAKLRELELRMAEVDRQQAELQREMSRLRGPAGSGPIKREAKPVISFNDGEVIDLTGD</sequence>
<organism evidence="3 4">
    <name type="scientific">Schizopora paradoxa</name>
    <dbReference type="NCBI Taxonomy" id="27342"/>
    <lineage>
        <taxon>Eukaryota</taxon>
        <taxon>Fungi</taxon>
        <taxon>Dikarya</taxon>
        <taxon>Basidiomycota</taxon>
        <taxon>Agaricomycotina</taxon>
        <taxon>Agaricomycetes</taxon>
        <taxon>Hymenochaetales</taxon>
        <taxon>Schizoporaceae</taxon>
        <taxon>Schizopora</taxon>
    </lineage>
</organism>
<dbReference type="InParanoid" id="A0A0H2RKD0"/>
<feature type="region of interest" description="Disordered" evidence="1">
    <location>
        <begin position="130"/>
        <end position="154"/>
    </location>
</feature>
<dbReference type="PANTHER" id="PTHR36223">
    <property type="entry name" value="BETA-LACTAMASE-TYPE TRANSPEPTIDASE FOLD DOMAIN CONTAINING PROTEIN"/>
    <property type="match status" value="1"/>
</dbReference>
<dbReference type="Pfam" id="PF25534">
    <property type="entry name" value="DUF7918"/>
    <property type="match status" value="1"/>
</dbReference>
<protein>
    <recommendedName>
        <fullName evidence="2">DUF7918 domain-containing protein</fullName>
    </recommendedName>
</protein>
<dbReference type="PANTHER" id="PTHR36223:SF1">
    <property type="entry name" value="TRANSCRIPTION ELONGATION FACTOR EAF N-TERMINAL DOMAIN-CONTAINING PROTEIN"/>
    <property type="match status" value="1"/>
</dbReference>
<dbReference type="STRING" id="27342.A0A0H2RKD0"/>
<evidence type="ECO:0000313" key="4">
    <source>
        <dbReference type="Proteomes" id="UP000053477"/>
    </source>
</evidence>
<evidence type="ECO:0000256" key="1">
    <source>
        <dbReference type="SAM" id="MobiDB-lite"/>
    </source>
</evidence>
<gene>
    <name evidence="3" type="ORF">SCHPADRAFT_905440</name>
</gene>
<dbReference type="OrthoDB" id="3364132at2759"/>
<dbReference type="Proteomes" id="UP000053477">
    <property type="component" value="Unassembled WGS sequence"/>
</dbReference>
<feature type="domain" description="DUF7918" evidence="2">
    <location>
        <begin position="8"/>
        <end position="220"/>
    </location>
</feature>
<proteinExistence type="predicted"/>
<name>A0A0H2RKD0_9AGAM</name>
<evidence type="ECO:0000313" key="3">
    <source>
        <dbReference type="EMBL" id="KLO12077.1"/>
    </source>
</evidence>
<keyword evidence="4" id="KW-1185">Reference proteome</keyword>
<evidence type="ECO:0000259" key="2">
    <source>
        <dbReference type="Pfam" id="PF25534"/>
    </source>
</evidence>
<dbReference type="EMBL" id="KQ085985">
    <property type="protein sequence ID" value="KLO12077.1"/>
    <property type="molecule type" value="Genomic_DNA"/>
</dbReference>
<reference evidence="3 4" key="1">
    <citation type="submission" date="2015-04" db="EMBL/GenBank/DDBJ databases">
        <title>Complete genome sequence of Schizopora paradoxa KUC8140, a cosmopolitan wood degrader in East Asia.</title>
        <authorList>
            <consortium name="DOE Joint Genome Institute"/>
            <person name="Min B."/>
            <person name="Park H."/>
            <person name="Jang Y."/>
            <person name="Kim J.-J."/>
            <person name="Kim K.H."/>
            <person name="Pangilinan J."/>
            <person name="Lipzen A."/>
            <person name="Riley R."/>
            <person name="Grigoriev I.V."/>
            <person name="Spatafora J.W."/>
            <person name="Choi I.-G."/>
        </authorList>
    </citation>
    <scope>NUCLEOTIDE SEQUENCE [LARGE SCALE GENOMIC DNA]</scope>
    <source>
        <strain evidence="3 4">KUC8140</strain>
    </source>
</reference>
<dbReference type="AlphaFoldDB" id="A0A0H2RKD0"/>
<accession>A0A0H2RKD0</accession>
<dbReference type="InterPro" id="IPR057678">
    <property type="entry name" value="DUF7918"/>
</dbReference>